<evidence type="ECO:0000313" key="3">
    <source>
        <dbReference type="Proteomes" id="UP000230002"/>
    </source>
</evidence>
<dbReference type="Proteomes" id="UP000230002">
    <property type="component" value="Unassembled WGS sequence"/>
</dbReference>
<name>A0A2G8SGW6_9APHY</name>
<keyword evidence="3" id="KW-1185">Reference proteome</keyword>
<sequence>MRPVPLSVAFDLAKGDNYTRRSNYLLYRGNTYARSLRPPSCGPLKPRGGKGHPVLAPSRPGSAADYKPRTTATVLTATSVGHRSSTPITELYHAIHKICGGVDECVPERKLASHPAGVKERPPAVATPSAEQGEWEQVIIYEASPKPRPVDAIPVPHRLEDRGVAPLDTPRCAAASGGTQPGTPTPPPLVQGVVPRDRCQ</sequence>
<evidence type="ECO:0000313" key="2">
    <source>
        <dbReference type="EMBL" id="PIL32808.1"/>
    </source>
</evidence>
<gene>
    <name evidence="2" type="ORF">GSI_04925</name>
</gene>
<reference evidence="2 3" key="1">
    <citation type="journal article" date="2015" name="Sci. Rep.">
        <title>Chromosome-level genome map provides insights into diverse defense mechanisms in the medicinal fungus Ganoderma sinense.</title>
        <authorList>
            <person name="Zhu Y."/>
            <person name="Xu J."/>
            <person name="Sun C."/>
            <person name="Zhou S."/>
            <person name="Xu H."/>
            <person name="Nelson D.R."/>
            <person name="Qian J."/>
            <person name="Song J."/>
            <person name="Luo H."/>
            <person name="Xiang L."/>
            <person name="Li Y."/>
            <person name="Xu Z."/>
            <person name="Ji A."/>
            <person name="Wang L."/>
            <person name="Lu S."/>
            <person name="Hayward A."/>
            <person name="Sun W."/>
            <person name="Li X."/>
            <person name="Schwartz D.C."/>
            <person name="Wang Y."/>
            <person name="Chen S."/>
        </authorList>
    </citation>
    <scope>NUCLEOTIDE SEQUENCE [LARGE SCALE GENOMIC DNA]</scope>
    <source>
        <strain evidence="2 3">ZZ0214-1</strain>
    </source>
</reference>
<evidence type="ECO:0000256" key="1">
    <source>
        <dbReference type="SAM" id="MobiDB-lite"/>
    </source>
</evidence>
<feature type="region of interest" description="Disordered" evidence="1">
    <location>
        <begin position="37"/>
        <end position="66"/>
    </location>
</feature>
<organism evidence="2 3">
    <name type="scientific">Ganoderma sinense ZZ0214-1</name>
    <dbReference type="NCBI Taxonomy" id="1077348"/>
    <lineage>
        <taxon>Eukaryota</taxon>
        <taxon>Fungi</taxon>
        <taxon>Dikarya</taxon>
        <taxon>Basidiomycota</taxon>
        <taxon>Agaricomycotina</taxon>
        <taxon>Agaricomycetes</taxon>
        <taxon>Polyporales</taxon>
        <taxon>Polyporaceae</taxon>
        <taxon>Ganoderma</taxon>
    </lineage>
</organism>
<feature type="region of interest" description="Disordered" evidence="1">
    <location>
        <begin position="157"/>
        <end position="200"/>
    </location>
</feature>
<comment type="caution">
    <text evidence="2">The sequence shown here is derived from an EMBL/GenBank/DDBJ whole genome shotgun (WGS) entry which is preliminary data.</text>
</comment>
<dbReference type="AlphaFoldDB" id="A0A2G8SGW6"/>
<dbReference type="EMBL" id="AYKW01000009">
    <property type="protein sequence ID" value="PIL32808.1"/>
    <property type="molecule type" value="Genomic_DNA"/>
</dbReference>
<proteinExistence type="predicted"/>
<protein>
    <submittedName>
        <fullName evidence="2">Uncharacterized protein</fullName>
    </submittedName>
</protein>
<accession>A0A2G8SGW6</accession>